<dbReference type="Proteomes" id="UP000784294">
    <property type="component" value="Unassembled WGS sequence"/>
</dbReference>
<proteinExistence type="predicted"/>
<dbReference type="EMBL" id="CAAALY010067002">
    <property type="protein sequence ID" value="VEL24299.1"/>
    <property type="molecule type" value="Genomic_DNA"/>
</dbReference>
<evidence type="ECO:0000256" key="1">
    <source>
        <dbReference type="SAM" id="MobiDB-lite"/>
    </source>
</evidence>
<reference evidence="2" key="1">
    <citation type="submission" date="2018-11" db="EMBL/GenBank/DDBJ databases">
        <authorList>
            <consortium name="Pathogen Informatics"/>
        </authorList>
    </citation>
    <scope>NUCLEOTIDE SEQUENCE</scope>
</reference>
<evidence type="ECO:0000313" key="3">
    <source>
        <dbReference type="Proteomes" id="UP000784294"/>
    </source>
</evidence>
<comment type="caution">
    <text evidence="2">The sequence shown here is derived from an EMBL/GenBank/DDBJ whole genome shotgun (WGS) entry which is preliminary data.</text>
</comment>
<feature type="region of interest" description="Disordered" evidence="1">
    <location>
        <begin position="1"/>
        <end position="30"/>
    </location>
</feature>
<keyword evidence="3" id="KW-1185">Reference proteome</keyword>
<name>A0A448WZJ6_9PLAT</name>
<accession>A0A448WZJ6</accession>
<organism evidence="2 3">
    <name type="scientific">Protopolystoma xenopodis</name>
    <dbReference type="NCBI Taxonomy" id="117903"/>
    <lineage>
        <taxon>Eukaryota</taxon>
        <taxon>Metazoa</taxon>
        <taxon>Spiralia</taxon>
        <taxon>Lophotrochozoa</taxon>
        <taxon>Platyhelminthes</taxon>
        <taxon>Monogenea</taxon>
        <taxon>Polyopisthocotylea</taxon>
        <taxon>Polystomatidea</taxon>
        <taxon>Polystomatidae</taxon>
        <taxon>Protopolystoma</taxon>
    </lineage>
</organism>
<protein>
    <submittedName>
        <fullName evidence="2">Uncharacterized protein</fullName>
    </submittedName>
</protein>
<sequence>MARLIDDADYDAGKTSGNVPSPRSDSENAHGYYGLGARFVPLGLPANLTKLRNQGKTTSIN</sequence>
<evidence type="ECO:0000313" key="2">
    <source>
        <dbReference type="EMBL" id="VEL24299.1"/>
    </source>
</evidence>
<gene>
    <name evidence="2" type="ORF">PXEA_LOCUS17739</name>
</gene>
<dbReference type="AlphaFoldDB" id="A0A448WZJ6"/>